<accession>A0A168BHV6</accession>
<dbReference type="EMBL" id="AZHF01000010">
    <property type="protein sequence ID" value="OAA70137.1"/>
    <property type="molecule type" value="Genomic_DNA"/>
</dbReference>
<dbReference type="OrthoDB" id="4509729at2759"/>
<name>A0A168BHV6_CORDF</name>
<evidence type="ECO:0000313" key="2">
    <source>
        <dbReference type="EMBL" id="OAA70137.1"/>
    </source>
</evidence>
<feature type="compositionally biased region" description="Low complexity" evidence="1">
    <location>
        <begin position="38"/>
        <end position="54"/>
    </location>
</feature>
<proteinExistence type="predicted"/>
<dbReference type="AlphaFoldDB" id="A0A168BHV6"/>
<organism evidence="2 3">
    <name type="scientific">Akanthomyces lecanii RCEF 1005</name>
    <dbReference type="NCBI Taxonomy" id="1081108"/>
    <lineage>
        <taxon>Eukaryota</taxon>
        <taxon>Fungi</taxon>
        <taxon>Dikarya</taxon>
        <taxon>Ascomycota</taxon>
        <taxon>Pezizomycotina</taxon>
        <taxon>Sordariomycetes</taxon>
        <taxon>Hypocreomycetidae</taxon>
        <taxon>Hypocreales</taxon>
        <taxon>Cordycipitaceae</taxon>
        <taxon>Akanthomyces</taxon>
        <taxon>Cordyceps confragosa</taxon>
    </lineage>
</organism>
<evidence type="ECO:0000313" key="3">
    <source>
        <dbReference type="Proteomes" id="UP000076881"/>
    </source>
</evidence>
<reference evidence="2 3" key="1">
    <citation type="journal article" date="2016" name="Genome Biol. Evol.">
        <title>Divergent and convergent evolution of fungal pathogenicity.</title>
        <authorList>
            <person name="Shang Y."/>
            <person name="Xiao G."/>
            <person name="Zheng P."/>
            <person name="Cen K."/>
            <person name="Zhan S."/>
            <person name="Wang C."/>
        </authorList>
    </citation>
    <scope>NUCLEOTIDE SEQUENCE [LARGE SCALE GENOMIC DNA]</scope>
    <source>
        <strain evidence="2 3">RCEF 1005</strain>
    </source>
</reference>
<sequence>MTMSNPHNYTFAMQKYLLLQEQHAELSTHLEQIRPRQSSLCSAASTASSPGSSPDRAEPSLSYPVTRYSPRKRSRSGQARCSGWAADGRRGSAVLDTIPDEETMQAISAEEQRLFDVNESIKRALTEMLNCDIVRADSSMRMWTQTRLMEAEKELRSGRRRRSSPSRE</sequence>
<dbReference type="STRING" id="1081108.A0A168BHV6"/>
<protein>
    <submittedName>
        <fullName evidence="2">Uncharacterized protein</fullName>
    </submittedName>
</protein>
<evidence type="ECO:0000256" key="1">
    <source>
        <dbReference type="SAM" id="MobiDB-lite"/>
    </source>
</evidence>
<feature type="region of interest" description="Disordered" evidence="1">
    <location>
        <begin position="37"/>
        <end position="97"/>
    </location>
</feature>
<keyword evidence="3" id="KW-1185">Reference proteome</keyword>
<comment type="caution">
    <text evidence="2">The sequence shown here is derived from an EMBL/GenBank/DDBJ whole genome shotgun (WGS) entry which is preliminary data.</text>
</comment>
<gene>
    <name evidence="2" type="ORF">LEL_09953</name>
</gene>
<dbReference type="Proteomes" id="UP000076881">
    <property type="component" value="Unassembled WGS sequence"/>
</dbReference>